<dbReference type="AlphaFoldDB" id="A0A412J6Q0"/>
<keyword evidence="4" id="KW-0808">Transferase</keyword>
<protein>
    <submittedName>
        <fullName evidence="9">PTS sugar transporter subunit IIB</fullName>
    </submittedName>
</protein>
<dbReference type="PANTHER" id="PTHR34581:SF2">
    <property type="entry name" value="PTS SYSTEM N,N'-DIACETYLCHITOBIOSE-SPECIFIC EIIB COMPONENT"/>
    <property type="match status" value="1"/>
</dbReference>
<evidence type="ECO:0000313" key="9">
    <source>
        <dbReference type="EMBL" id="RGS48025.1"/>
    </source>
</evidence>
<sequence>MENLRVLLCCGAGMSSGFLASGARKLIKKQKLPMTIEARSYAEAADFMSSIDVMLLGPHYAKDLEKFQEIGKPYGVRVGVIPEKIYGSLDSNGLIEFAQKIAKGE</sequence>
<keyword evidence="5" id="KW-0598">Phosphotransferase system</keyword>
<evidence type="ECO:0000256" key="2">
    <source>
        <dbReference type="ARBA" id="ARBA00022553"/>
    </source>
</evidence>
<keyword evidence="1" id="KW-0813">Transport</keyword>
<dbReference type="Proteomes" id="UP000285274">
    <property type="component" value="Unassembled WGS sequence"/>
</dbReference>
<dbReference type="InterPro" id="IPR013012">
    <property type="entry name" value="PTS_EIIB_3"/>
</dbReference>
<accession>A0A412J6Q0</accession>
<keyword evidence="6" id="KW-0418">Kinase</keyword>
<comment type="caution">
    <text evidence="9">The sequence shown here is derived from an EMBL/GenBank/DDBJ whole genome shotgun (WGS) entry which is preliminary data.</text>
</comment>
<feature type="domain" description="PTS EIIB type-3" evidence="8">
    <location>
        <begin position="3"/>
        <end position="105"/>
    </location>
</feature>
<organism evidence="9 10">
    <name type="scientific">Holdemanella biformis</name>
    <dbReference type="NCBI Taxonomy" id="1735"/>
    <lineage>
        <taxon>Bacteria</taxon>
        <taxon>Bacillati</taxon>
        <taxon>Bacillota</taxon>
        <taxon>Erysipelotrichia</taxon>
        <taxon>Erysipelotrichales</taxon>
        <taxon>Erysipelotrichaceae</taxon>
        <taxon>Holdemanella</taxon>
    </lineage>
</organism>
<evidence type="ECO:0000256" key="5">
    <source>
        <dbReference type="ARBA" id="ARBA00022683"/>
    </source>
</evidence>
<dbReference type="RefSeq" id="WP_118319490.1">
    <property type="nucleotide sequence ID" value="NZ_CAUCEU010000007.1"/>
</dbReference>
<gene>
    <name evidence="9" type="ORF">DWX92_03330</name>
</gene>
<evidence type="ECO:0000256" key="4">
    <source>
        <dbReference type="ARBA" id="ARBA00022679"/>
    </source>
</evidence>
<dbReference type="GO" id="GO:0008982">
    <property type="term" value="F:protein-N(PI)-phosphohistidine-sugar phosphotransferase activity"/>
    <property type="evidence" value="ECO:0007669"/>
    <property type="project" value="InterPro"/>
</dbReference>
<name>A0A412J6Q0_9FIRM</name>
<dbReference type="InterPro" id="IPR051819">
    <property type="entry name" value="PTS_sugar-specific_EIIB"/>
</dbReference>
<evidence type="ECO:0000256" key="6">
    <source>
        <dbReference type="ARBA" id="ARBA00022777"/>
    </source>
</evidence>
<reference evidence="9 10" key="1">
    <citation type="submission" date="2018-08" db="EMBL/GenBank/DDBJ databases">
        <title>A genome reference for cultivated species of the human gut microbiota.</title>
        <authorList>
            <person name="Zou Y."/>
            <person name="Xue W."/>
            <person name="Luo G."/>
        </authorList>
    </citation>
    <scope>NUCLEOTIDE SEQUENCE [LARGE SCALE GENOMIC DNA]</scope>
    <source>
        <strain evidence="9 10">AF22-10AC</strain>
    </source>
</reference>
<dbReference type="Pfam" id="PF02302">
    <property type="entry name" value="PTS_IIB"/>
    <property type="match status" value="1"/>
</dbReference>
<dbReference type="PROSITE" id="PS51100">
    <property type="entry name" value="PTS_EIIB_TYPE_3"/>
    <property type="match status" value="1"/>
</dbReference>
<dbReference type="PANTHER" id="PTHR34581">
    <property type="entry name" value="PTS SYSTEM N,N'-DIACETYLCHITOBIOSE-SPECIFIC EIIB COMPONENT"/>
    <property type="match status" value="1"/>
</dbReference>
<feature type="modified residue" description="Phosphocysteine; by EIIA" evidence="7">
    <location>
        <position position="10"/>
    </location>
</feature>
<proteinExistence type="predicted"/>
<dbReference type="EMBL" id="QRVM01000008">
    <property type="protein sequence ID" value="RGS48025.1"/>
    <property type="molecule type" value="Genomic_DNA"/>
</dbReference>
<keyword evidence="2" id="KW-0597">Phosphoprotein</keyword>
<dbReference type="GO" id="GO:0016301">
    <property type="term" value="F:kinase activity"/>
    <property type="evidence" value="ECO:0007669"/>
    <property type="project" value="UniProtKB-KW"/>
</dbReference>
<evidence type="ECO:0000256" key="1">
    <source>
        <dbReference type="ARBA" id="ARBA00022448"/>
    </source>
</evidence>
<keyword evidence="3 9" id="KW-0762">Sugar transport</keyword>
<dbReference type="InterPro" id="IPR003501">
    <property type="entry name" value="PTS_EIIB_2/3"/>
</dbReference>
<evidence type="ECO:0000259" key="8">
    <source>
        <dbReference type="PROSITE" id="PS51100"/>
    </source>
</evidence>
<evidence type="ECO:0000256" key="3">
    <source>
        <dbReference type="ARBA" id="ARBA00022597"/>
    </source>
</evidence>
<dbReference type="GO" id="GO:0009401">
    <property type="term" value="P:phosphoenolpyruvate-dependent sugar phosphotransferase system"/>
    <property type="evidence" value="ECO:0007669"/>
    <property type="project" value="UniProtKB-KW"/>
</dbReference>
<evidence type="ECO:0000256" key="7">
    <source>
        <dbReference type="PROSITE-ProRule" id="PRU00423"/>
    </source>
</evidence>
<dbReference type="SUPFAM" id="SSF52794">
    <property type="entry name" value="PTS system IIB component-like"/>
    <property type="match status" value="1"/>
</dbReference>
<dbReference type="InterPro" id="IPR036095">
    <property type="entry name" value="PTS_EIIB-like_sf"/>
</dbReference>
<evidence type="ECO:0000313" key="10">
    <source>
        <dbReference type="Proteomes" id="UP000285274"/>
    </source>
</evidence>
<dbReference type="Gene3D" id="3.40.50.2300">
    <property type="match status" value="1"/>
</dbReference>